<accession>A0A2T3HP32</accession>
<evidence type="ECO:0000259" key="1">
    <source>
        <dbReference type="Pfam" id="PF00561"/>
    </source>
</evidence>
<protein>
    <submittedName>
        <fullName evidence="2">Alpha/beta hydrolase</fullName>
    </submittedName>
</protein>
<dbReference type="Pfam" id="PF00561">
    <property type="entry name" value="Abhydrolase_1"/>
    <property type="match status" value="1"/>
</dbReference>
<dbReference type="InterPro" id="IPR050471">
    <property type="entry name" value="AB_hydrolase"/>
</dbReference>
<dbReference type="Proteomes" id="UP000240912">
    <property type="component" value="Unassembled WGS sequence"/>
</dbReference>
<evidence type="ECO:0000313" key="2">
    <source>
        <dbReference type="EMBL" id="PST84141.1"/>
    </source>
</evidence>
<dbReference type="InterPro" id="IPR029058">
    <property type="entry name" value="AB_hydrolase_fold"/>
</dbReference>
<organism evidence="2 3">
    <name type="scientific">Pedobacter yulinensis</name>
    <dbReference type="NCBI Taxonomy" id="2126353"/>
    <lineage>
        <taxon>Bacteria</taxon>
        <taxon>Pseudomonadati</taxon>
        <taxon>Bacteroidota</taxon>
        <taxon>Sphingobacteriia</taxon>
        <taxon>Sphingobacteriales</taxon>
        <taxon>Sphingobacteriaceae</taxon>
        <taxon>Pedobacter</taxon>
    </lineage>
</organism>
<name>A0A2T3HP32_9SPHI</name>
<gene>
    <name evidence="2" type="ORF">C7T94_05275</name>
</gene>
<reference evidence="2 3" key="1">
    <citation type="submission" date="2018-03" db="EMBL/GenBank/DDBJ databases">
        <authorList>
            <person name="Keele B.F."/>
        </authorList>
    </citation>
    <scope>NUCLEOTIDE SEQUENCE [LARGE SCALE GENOMIC DNA]</scope>
    <source>
        <strain evidence="2 3">YL28-9</strain>
    </source>
</reference>
<dbReference type="AlphaFoldDB" id="A0A2T3HP32"/>
<dbReference type="GO" id="GO:0004806">
    <property type="term" value="F:triacylglycerol lipase activity"/>
    <property type="evidence" value="ECO:0007669"/>
    <property type="project" value="TreeGrafter"/>
</dbReference>
<evidence type="ECO:0000313" key="3">
    <source>
        <dbReference type="Proteomes" id="UP000240912"/>
    </source>
</evidence>
<dbReference type="SUPFAM" id="SSF53474">
    <property type="entry name" value="alpha/beta-Hydrolases"/>
    <property type="match status" value="1"/>
</dbReference>
<feature type="domain" description="AB hydrolase-1" evidence="1">
    <location>
        <begin position="24"/>
        <end position="261"/>
    </location>
</feature>
<dbReference type="RefSeq" id="WP_107214240.1">
    <property type="nucleotide sequence ID" value="NZ_KZ686268.1"/>
</dbReference>
<dbReference type="Gene3D" id="3.40.50.1820">
    <property type="entry name" value="alpha/beta hydrolase"/>
    <property type="match status" value="1"/>
</dbReference>
<proteinExistence type="predicted"/>
<dbReference type="PANTHER" id="PTHR43433">
    <property type="entry name" value="HYDROLASE, ALPHA/BETA FOLD FAMILY PROTEIN"/>
    <property type="match status" value="1"/>
</dbReference>
<dbReference type="GO" id="GO:0046503">
    <property type="term" value="P:glycerolipid catabolic process"/>
    <property type="evidence" value="ECO:0007669"/>
    <property type="project" value="TreeGrafter"/>
</dbReference>
<keyword evidence="2" id="KW-0378">Hydrolase</keyword>
<dbReference type="OrthoDB" id="2247630at2"/>
<keyword evidence="3" id="KW-1185">Reference proteome</keyword>
<dbReference type="InterPro" id="IPR000073">
    <property type="entry name" value="AB_hydrolase_1"/>
</dbReference>
<sequence length="282" mass="30582">MNEKIIDNNGVSICTESFGHADNPALLLIAGATVSMLYWREEFCQLLADQGLFVIRFDNRDVGRSGTYAPGTTPYTIVDMADDAVAVLDAYRVPSAHFAGMSLGGLIAQIAALRSAVRVKSLTLIATGPWAESSADIPEMDTAVLDFQAKASKVDWANEEAVVSYMLQGAALMTGGHAFDRESAERLARAEFKRANNYLSMFNHAALGGGEAYYNRLHEISQPTLIIHGTDDRIWHFKNTEVLLDKIGGARLIALEGSGHELARVDWPAIVEGINSHVNNGS</sequence>
<comment type="caution">
    <text evidence="2">The sequence shown here is derived from an EMBL/GenBank/DDBJ whole genome shotgun (WGS) entry which is preliminary data.</text>
</comment>
<dbReference type="PANTHER" id="PTHR43433:SF5">
    <property type="entry name" value="AB HYDROLASE-1 DOMAIN-CONTAINING PROTEIN"/>
    <property type="match status" value="1"/>
</dbReference>
<dbReference type="NCBIfam" id="NF041759">
    <property type="entry name" value="mac_hydro_EstT"/>
    <property type="match status" value="1"/>
</dbReference>
<dbReference type="EMBL" id="PYLS01000004">
    <property type="protein sequence ID" value="PST84141.1"/>
    <property type="molecule type" value="Genomic_DNA"/>
</dbReference>